<dbReference type="AlphaFoldDB" id="A0AAV0TZ70"/>
<dbReference type="Proteomes" id="UP001162031">
    <property type="component" value="Unassembled WGS sequence"/>
</dbReference>
<protein>
    <recommendedName>
        <fullName evidence="4">RxLR effector candidate protein</fullName>
    </recommendedName>
</protein>
<feature type="region of interest" description="Disordered" evidence="1">
    <location>
        <begin position="38"/>
        <end position="60"/>
    </location>
</feature>
<keyword evidence="3" id="KW-1185">Reference proteome</keyword>
<accession>A0AAV0TZ70</accession>
<reference evidence="2" key="1">
    <citation type="submission" date="2022-12" db="EMBL/GenBank/DDBJ databases">
        <authorList>
            <person name="Webb A."/>
        </authorList>
    </citation>
    <scope>NUCLEOTIDE SEQUENCE</scope>
    <source>
        <strain evidence="2">Hp1</strain>
    </source>
</reference>
<name>A0AAV0TZ70_HYABA</name>
<evidence type="ECO:0000313" key="3">
    <source>
        <dbReference type="Proteomes" id="UP001162031"/>
    </source>
</evidence>
<organism evidence="2 3">
    <name type="scientific">Hyaloperonospora brassicae</name>
    <name type="common">Brassica downy mildew</name>
    <name type="synonym">Peronospora brassicae</name>
    <dbReference type="NCBI Taxonomy" id="162125"/>
    <lineage>
        <taxon>Eukaryota</taxon>
        <taxon>Sar</taxon>
        <taxon>Stramenopiles</taxon>
        <taxon>Oomycota</taxon>
        <taxon>Peronosporomycetes</taxon>
        <taxon>Peronosporales</taxon>
        <taxon>Peronosporaceae</taxon>
        <taxon>Hyaloperonospora</taxon>
    </lineage>
</organism>
<gene>
    <name evidence="2" type="ORF">HBR001_LOCUS4354</name>
</gene>
<comment type="caution">
    <text evidence="2">The sequence shown here is derived from an EMBL/GenBank/DDBJ whole genome shotgun (WGS) entry which is preliminary data.</text>
</comment>
<evidence type="ECO:0000313" key="2">
    <source>
        <dbReference type="EMBL" id="CAI5728570.1"/>
    </source>
</evidence>
<sequence>MFVADTAGATISVDEEANGAAGSTPSDFSRTNVTLPIASMSERSNDDAGIETDSEGQHDGEERVGMALQQAAESAPALTGYVAALFKRVTNFDDIFSRMSESGTVAARKITKEEAIEKLRDRFKTMQKEEGALDYKSLAESLVSTKTRGQRPQVEVEGAIETLLNLRTHPGMKSHVDRIHRELFSMYGETLGESLTKFYSKANVTPNQFVDIMWGKKELYLTDGFADEAKTKVFNQAMRYLGERILPARKTAGYVDDVASIDKNAFDKLTSLSMHEAPGPYKA</sequence>
<evidence type="ECO:0000256" key="1">
    <source>
        <dbReference type="SAM" id="MobiDB-lite"/>
    </source>
</evidence>
<evidence type="ECO:0008006" key="4">
    <source>
        <dbReference type="Google" id="ProtNLM"/>
    </source>
</evidence>
<dbReference type="EMBL" id="CANTFL010000900">
    <property type="protein sequence ID" value="CAI5728570.1"/>
    <property type="molecule type" value="Genomic_DNA"/>
</dbReference>
<proteinExistence type="predicted"/>